<keyword evidence="2 7" id="KW-0489">Methyltransferase</keyword>
<dbReference type="GO" id="GO:0003886">
    <property type="term" value="F:DNA (cytosine-5-)-methyltransferase activity"/>
    <property type="evidence" value="ECO:0007669"/>
    <property type="project" value="UniProtKB-EC"/>
</dbReference>
<dbReference type="InterPro" id="IPR029063">
    <property type="entry name" value="SAM-dependent_MTases_sf"/>
</dbReference>
<dbReference type="InterPro" id="IPR001525">
    <property type="entry name" value="C5_MeTfrase"/>
</dbReference>
<name>A0ABD8B7H7_9NEIS</name>
<dbReference type="AlphaFoldDB" id="A0ABD8B7H7"/>
<dbReference type="GO" id="GO:0009307">
    <property type="term" value="P:DNA restriction-modification system"/>
    <property type="evidence" value="ECO:0007669"/>
    <property type="project" value="UniProtKB-KW"/>
</dbReference>
<accession>A0ABD8B7H7</accession>
<evidence type="ECO:0000256" key="8">
    <source>
        <dbReference type="RuleBase" id="RU000416"/>
    </source>
</evidence>
<dbReference type="PROSITE" id="PS00095">
    <property type="entry name" value="C5_MTASE_2"/>
    <property type="match status" value="1"/>
</dbReference>
<keyword evidence="10" id="KW-1185">Reference proteome</keyword>
<comment type="similarity">
    <text evidence="7 8">Belongs to the class I-like SAM-binding methyltransferase superfamily. C5-methyltransferase family.</text>
</comment>
<dbReference type="GO" id="GO:0032259">
    <property type="term" value="P:methylation"/>
    <property type="evidence" value="ECO:0007669"/>
    <property type="project" value="UniProtKB-KW"/>
</dbReference>
<gene>
    <name evidence="9" type="ORF">LVJ77_12695</name>
</gene>
<dbReference type="EC" id="2.1.1.37" evidence="1"/>
<evidence type="ECO:0000256" key="3">
    <source>
        <dbReference type="ARBA" id="ARBA00022679"/>
    </source>
</evidence>
<dbReference type="EMBL" id="CP091521">
    <property type="protein sequence ID" value="XHH49955.1"/>
    <property type="molecule type" value="Genomic_DNA"/>
</dbReference>
<dbReference type="Proteomes" id="UP000831534">
    <property type="component" value="Chromosome"/>
</dbReference>
<keyword evidence="3 7" id="KW-0808">Transferase</keyword>
<dbReference type="KEGG" id="ckh:LVJ77_12695"/>
<dbReference type="Gene3D" id="3.40.50.150">
    <property type="entry name" value="Vaccinia Virus protein VP39"/>
    <property type="match status" value="1"/>
</dbReference>
<dbReference type="SUPFAM" id="SSF53335">
    <property type="entry name" value="S-adenosyl-L-methionine-dependent methyltransferases"/>
    <property type="match status" value="1"/>
</dbReference>
<evidence type="ECO:0000256" key="6">
    <source>
        <dbReference type="ARBA" id="ARBA00047422"/>
    </source>
</evidence>
<dbReference type="RefSeq" id="WP_027009434.1">
    <property type="nucleotide sequence ID" value="NZ_CP091521.1"/>
</dbReference>
<comment type="catalytic activity">
    <reaction evidence="6">
        <text>a 2'-deoxycytidine in DNA + S-adenosyl-L-methionine = a 5-methyl-2'-deoxycytidine in DNA + S-adenosyl-L-homocysteine + H(+)</text>
        <dbReference type="Rhea" id="RHEA:13681"/>
        <dbReference type="Rhea" id="RHEA-COMP:11369"/>
        <dbReference type="Rhea" id="RHEA-COMP:11370"/>
        <dbReference type="ChEBI" id="CHEBI:15378"/>
        <dbReference type="ChEBI" id="CHEBI:57856"/>
        <dbReference type="ChEBI" id="CHEBI:59789"/>
        <dbReference type="ChEBI" id="CHEBI:85452"/>
        <dbReference type="ChEBI" id="CHEBI:85454"/>
        <dbReference type="EC" id="2.1.1.37"/>
    </reaction>
</comment>
<evidence type="ECO:0000256" key="1">
    <source>
        <dbReference type="ARBA" id="ARBA00011975"/>
    </source>
</evidence>
<evidence type="ECO:0000256" key="5">
    <source>
        <dbReference type="ARBA" id="ARBA00022747"/>
    </source>
</evidence>
<dbReference type="NCBIfam" id="TIGR00675">
    <property type="entry name" value="dcm"/>
    <property type="match status" value="1"/>
</dbReference>
<dbReference type="PROSITE" id="PS51679">
    <property type="entry name" value="SAM_MT_C5"/>
    <property type="match status" value="1"/>
</dbReference>
<proteinExistence type="inferred from homology"/>
<protein>
    <recommendedName>
        <fullName evidence="1">DNA (cytosine-5-)-methyltransferase</fullName>
        <ecNumber evidence="1">2.1.1.37</ecNumber>
    </recommendedName>
</protein>
<evidence type="ECO:0000256" key="2">
    <source>
        <dbReference type="ARBA" id="ARBA00022603"/>
    </source>
</evidence>
<evidence type="ECO:0000313" key="10">
    <source>
        <dbReference type="Proteomes" id="UP000831534"/>
    </source>
</evidence>
<dbReference type="PRINTS" id="PR00105">
    <property type="entry name" value="C5METTRFRASE"/>
</dbReference>
<keyword evidence="4 7" id="KW-0949">S-adenosyl-L-methionine</keyword>
<dbReference type="InterPro" id="IPR031303">
    <property type="entry name" value="C5_meth_CS"/>
</dbReference>
<dbReference type="PANTHER" id="PTHR10629:SF52">
    <property type="entry name" value="DNA (CYTOSINE-5)-METHYLTRANSFERASE 1"/>
    <property type="match status" value="1"/>
</dbReference>
<dbReference type="InterPro" id="IPR050390">
    <property type="entry name" value="C5-Methyltransferase"/>
</dbReference>
<evidence type="ECO:0000256" key="7">
    <source>
        <dbReference type="PROSITE-ProRule" id="PRU01016"/>
    </source>
</evidence>
<sequence length="279" mass="30411">MNGPSQTHRPTVGSLFAGIGGFDLGFERAGFITSWQVEIHDICRSVLADRFPHAKQHKDVRTCLPELTPVDVIVGGFPCQDVSIMGRRAGLNGQRTGLFFNAMHIVASLAPRWLVLENVCGLISSHDGRDLQTVIETLAQCGYVGYWRVLDARYFGVAQKRRRIFLCAGLGEYPPLEFMGDAGPVERSHGAGCAGTAWADAFPTLLAGLRGGTSIDLSFGNVIAVPDSRHQMVERQRKTEADGFLRGLAQTDFEEARAAGNAVVPQVAQWIAQKLIKTF</sequence>
<dbReference type="PANTHER" id="PTHR10629">
    <property type="entry name" value="CYTOSINE-SPECIFIC METHYLTRANSFERASE"/>
    <property type="match status" value="1"/>
</dbReference>
<keyword evidence="5" id="KW-0680">Restriction system</keyword>
<evidence type="ECO:0000313" key="9">
    <source>
        <dbReference type="EMBL" id="XHH49955.1"/>
    </source>
</evidence>
<organism evidence="9 10">
    <name type="scientific">Conchiformibius kuhniae</name>
    <dbReference type="NCBI Taxonomy" id="211502"/>
    <lineage>
        <taxon>Bacteria</taxon>
        <taxon>Pseudomonadati</taxon>
        <taxon>Pseudomonadota</taxon>
        <taxon>Betaproteobacteria</taxon>
        <taxon>Neisseriales</taxon>
        <taxon>Neisseriaceae</taxon>
        <taxon>Conchiformibius</taxon>
    </lineage>
</organism>
<feature type="active site" evidence="7">
    <location>
        <position position="79"/>
    </location>
</feature>
<dbReference type="Pfam" id="PF00145">
    <property type="entry name" value="DNA_methylase"/>
    <property type="match status" value="1"/>
</dbReference>
<evidence type="ECO:0000256" key="4">
    <source>
        <dbReference type="ARBA" id="ARBA00022691"/>
    </source>
</evidence>
<reference evidence="9 10" key="1">
    <citation type="journal article" date="2022" name="Res Sq">
        <title>Evolution of multicellular longitudinally dividing oral cavity symbionts (Neisseriaceae).</title>
        <authorList>
            <person name="Nyongesa S."/>
            <person name="Weber P."/>
            <person name="Bernet E."/>
            <person name="Pullido F."/>
            <person name="Nieckarz M."/>
            <person name="Delaby M."/>
            <person name="Nieves C."/>
            <person name="Viehboeck T."/>
            <person name="Krause N."/>
            <person name="Rivera-Millot A."/>
            <person name="Nakamura A."/>
            <person name="Vischer N."/>
            <person name="VanNieuwenhze M."/>
            <person name="Brun Y."/>
            <person name="Cava F."/>
            <person name="Bulgheresi S."/>
            <person name="Veyrier F."/>
        </authorList>
    </citation>
    <scope>NUCLEOTIDE SEQUENCE [LARGE SCALE GENOMIC DNA]</scope>
    <source>
        <strain evidence="9 10">17694</strain>
    </source>
</reference>